<feature type="transmembrane region" description="Helical" evidence="2">
    <location>
        <begin position="644"/>
        <end position="663"/>
    </location>
</feature>
<dbReference type="Gramene" id="QL11p015650:mrna">
    <property type="protein sequence ID" value="QL11p015650:mrna"/>
    <property type="gene ID" value="QL11p015650"/>
</dbReference>
<protein>
    <recommendedName>
        <fullName evidence="3">PGG domain-containing protein</fullName>
    </recommendedName>
</protein>
<dbReference type="OrthoDB" id="1925304at2759"/>
<reference evidence="4" key="2">
    <citation type="submission" date="2021-01" db="UniProtKB">
        <authorList>
            <consortium name="EnsemblPlants"/>
        </authorList>
    </citation>
    <scope>IDENTIFICATION</scope>
</reference>
<dbReference type="RefSeq" id="XP_030943517.1">
    <property type="nucleotide sequence ID" value="XM_031087657.1"/>
</dbReference>
<keyword evidence="2" id="KW-0812">Transmembrane</keyword>
<feature type="transmembrane region" description="Helical" evidence="2">
    <location>
        <begin position="612"/>
        <end position="638"/>
    </location>
</feature>
<evidence type="ECO:0000313" key="4">
    <source>
        <dbReference type="EnsemblPlants" id="QL11p015650:mrna"/>
    </source>
</evidence>
<dbReference type="PANTHER" id="PTHR24177:SF446">
    <property type="entry name" value="ANKYRIN REPEAT-CONTAINING PROTEIN NPR4-LIKE"/>
    <property type="match status" value="1"/>
</dbReference>
<sequence>MPPKRRGETQVTTEERVNSSPPTCFQSSSPSSCEPALGPQINLTRQKSYSFEGSSFHQLQPICNSNSSNQLSALPFSHRINLSTSIPGPSIGAMPMEEDICLDAAGLSTQIPSGSQIECATPNRELSYLILCEGKKRNDNRALCLAALKGDWKTAKSFIDKDRSMLYARLTKSWDRLIHIAVHSKCIYFIKELVEYGTVEDLAIENLNKDTGLSIAAVSGMVEVAKLMIEKNNKLTMKRGTRELIPFGMAAEVGHKEMAEYLYSKTEFDCLDHSERIRLFFITLSSNLYGLALEILTRYPTMACERDENNDGKTALHVLAQKATDIAGGSLLKIVARYTSLYFKNFYKQASMPILDRDLIERIWEQVLQRSDEEISDLIRRPSGVLFDAALSGNVEFLALLLCKYPDLLWEVNEKEQSVFHVAVMHRHVHVFNLIYNIGAAKDYIVGNVDVDKNNMLHLAGMLPLAERLGAPRANLQMQRELLWFKEVEKIVRPFHMYMKNSEGMTPIEVFNKDHKELLKVGEEAMKETANSCMLVATLISTVVFAAALTVPGASNKILNTPFFGKEEWFMIFILSNAISLFASAASIVLLLSILTSRYAQNDFMYSLHARLMFGLTTLFISITTMVTAFIAAIFLIFDYKMEWVPYVIASLACAPVVLFLVLHSNLWADLIRSYYWSKFLFRPSKYRIF</sequence>
<dbReference type="InterPro" id="IPR002110">
    <property type="entry name" value="Ankyrin_rpt"/>
</dbReference>
<feature type="domain" description="PGG" evidence="3">
    <location>
        <begin position="524"/>
        <end position="636"/>
    </location>
</feature>
<keyword evidence="2" id="KW-1133">Transmembrane helix</keyword>
<organism evidence="4 5">
    <name type="scientific">Quercus lobata</name>
    <name type="common">Valley oak</name>
    <dbReference type="NCBI Taxonomy" id="97700"/>
    <lineage>
        <taxon>Eukaryota</taxon>
        <taxon>Viridiplantae</taxon>
        <taxon>Streptophyta</taxon>
        <taxon>Embryophyta</taxon>
        <taxon>Tracheophyta</taxon>
        <taxon>Spermatophyta</taxon>
        <taxon>Magnoliopsida</taxon>
        <taxon>eudicotyledons</taxon>
        <taxon>Gunneridae</taxon>
        <taxon>Pentapetalae</taxon>
        <taxon>rosids</taxon>
        <taxon>fabids</taxon>
        <taxon>Fagales</taxon>
        <taxon>Fagaceae</taxon>
        <taxon>Quercus</taxon>
    </lineage>
</organism>
<dbReference type="InterPro" id="IPR036770">
    <property type="entry name" value="Ankyrin_rpt-contain_sf"/>
</dbReference>
<keyword evidence="2" id="KW-0472">Membrane</keyword>
<feature type="transmembrane region" description="Helical" evidence="2">
    <location>
        <begin position="569"/>
        <end position="592"/>
    </location>
</feature>
<evidence type="ECO:0000256" key="2">
    <source>
        <dbReference type="SAM" id="Phobius"/>
    </source>
</evidence>
<dbReference type="GeneID" id="115968303"/>
<accession>A0A7N2MVL5</accession>
<dbReference type="EMBL" id="LRBV02000011">
    <property type="status" value="NOT_ANNOTATED_CDS"/>
    <property type="molecule type" value="Genomic_DNA"/>
</dbReference>
<gene>
    <name evidence="4" type="primary">LOC115968303</name>
</gene>
<feature type="compositionally biased region" description="Basic and acidic residues" evidence="1">
    <location>
        <begin position="1"/>
        <end position="17"/>
    </location>
</feature>
<proteinExistence type="predicted"/>
<dbReference type="SUPFAM" id="SSF48403">
    <property type="entry name" value="Ankyrin repeat"/>
    <property type="match status" value="2"/>
</dbReference>
<dbReference type="Gene3D" id="1.25.40.20">
    <property type="entry name" value="Ankyrin repeat-containing domain"/>
    <property type="match status" value="2"/>
</dbReference>
<dbReference type="Proteomes" id="UP000594261">
    <property type="component" value="Chromosome 11"/>
</dbReference>
<evidence type="ECO:0000259" key="3">
    <source>
        <dbReference type="Pfam" id="PF13962"/>
    </source>
</evidence>
<evidence type="ECO:0000256" key="1">
    <source>
        <dbReference type="SAM" id="MobiDB-lite"/>
    </source>
</evidence>
<feature type="compositionally biased region" description="Polar residues" evidence="1">
    <location>
        <begin position="18"/>
        <end position="32"/>
    </location>
</feature>
<dbReference type="Pfam" id="PF13962">
    <property type="entry name" value="PGG"/>
    <property type="match status" value="1"/>
</dbReference>
<feature type="region of interest" description="Disordered" evidence="1">
    <location>
        <begin position="1"/>
        <end position="37"/>
    </location>
</feature>
<dbReference type="InterPro" id="IPR026961">
    <property type="entry name" value="PGG_dom"/>
</dbReference>
<evidence type="ECO:0000313" key="5">
    <source>
        <dbReference type="Proteomes" id="UP000594261"/>
    </source>
</evidence>
<feature type="transmembrane region" description="Helical" evidence="2">
    <location>
        <begin position="529"/>
        <end position="549"/>
    </location>
</feature>
<dbReference type="GO" id="GO:0016020">
    <property type="term" value="C:membrane"/>
    <property type="evidence" value="ECO:0007669"/>
    <property type="project" value="TreeGrafter"/>
</dbReference>
<dbReference type="InParanoid" id="A0A7N2MVL5"/>
<dbReference type="PANTHER" id="PTHR24177">
    <property type="entry name" value="CASKIN"/>
    <property type="match status" value="1"/>
</dbReference>
<dbReference type="AlphaFoldDB" id="A0A7N2MVL5"/>
<dbReference type="SMART" id="SM00248">
    <property type="entry name" value="ANK"/>
    <property type="match status" value="5"/>
</dbReference>
<name>A0A7N2MVL5_QUELO</name>
<dbReference type="EnsemblPlants" id="QL11p015650:mrna">
    <property type="protein sequence ID" value="QL11p015650:mrna"/>
    <property type="gene ID" value="QL11p015650"/>
</dbReference>
<reference evidence="4 5" key="1">
    <citation type="journal article" date="2016" name="G3 (Bethesda)">
        <title>First Draft Assembly and Annotation of the Genome of a California Endemic Oak Quercus lobata Nee (Fagaceae).</title>
        <authorList>
            <person name="Sork V.L."/>
            <person name="Fitz-Gibbon S.T."/>
            <person name="Puiu D."/>
            <person name="Crepeau M."/>
            <person name="Gugger P.F."/>
            <person name="Sherman R."/>
            <person name="Stevens K."/>
            <person name="Langley C.H."/>
            <person name="Pellegrini M."/>
            <person name="Salzberg S.L."/>
        </authorList>
    </citation>
    <scope>NUCLEOTIDE SEQUENCE [LARGE SCALE GENOMIC DNA]</scope>
    <source>
        <strain evidence="4 5">cv. SW786</strain>
    </source>
</reference>
<keyword evidence="5" id="KW-1185">Reference proteome</keyword>